<proteinExistence type="predicted"/>
<dbReference type="InterPro" id="IPR029069">
    <property type="entry name" value="HotDog_dom_sf"/>
</dbReference>
<accession>A0A9D1SET0</accession>
<dbReference type="GO" id="GO:0003700">
    <property type="term" value="F:DNA-binding transcription factor activity"/>
    <property type="evidence" value="ECO:0007669"/>
    <property type="project" value="InterPro"/>
</dbReference>
<evidence type="ECO:0000259" key="3">
    <source>
        <dbReference type="Pfam" id="PF08220"/>
    </source>
</evidence>
<evidence type="ECO:0000256" key="1">
    <source>
        <dbReference type="ARBA" id="ARBA00023015"/>
    </source>
</evidence>
<name>A0A9D1SET0_9FIRM</name>
<evidence type="ECO:0000256" key="2">
    <source>
        <dbReference type="ARBA" id="ARBA00023163"/>
    </source>
</evidence>
<organism evidence="4 5">
    <name type="scientific">Candidatus Ornithomonoglobus merdipullorum</name>
    <dbReference type="NCBI Taxonomy" id="2840895"/>
    <lineage>
        <taxon>Bacteria</taxon>
        <taxon>Bacillati</taxon>
        <taxon>Bacillota</taxon>
        <taxon>Clostridia</taxon>
        <taxon>Candidatus Ornithomonoglobus</taxon>
    </lineage>
</organism>
<dbReference type="Gene3D" id="3.10.129.10">
    <property type="entry name" value="Hotdog Thioesterase"/>
    <property type="match status" value="1"/>
</dbReference>
<dbReference type="InterPro" id="IPR036390">
    <property type="entry name" value="WH_DNA-bd_sf"/>
</dbReference>
<dbReference type="AlphaFoldDB" id="A0A9D1SET0"/>
<sequence>MRSTIKKTRHDFIISLLDENPFLKDEELAKKCGVSVSTIRNDRAELGISEYRERVKSAAESELGGSAAKGELLDLKLYENGISVLETDASMTFKSTNIVKGQCIYAFAENLALSVINARAALVKIANVKYTSEVHAGDKLVAKSKVIREKDREYIVHVFINADMREVFRGKFNLEVHDCLD</sequence>
<dbReference type="Gene3D" id="1.10.10.10">
    <property type="entry name" value="Winged helix-like DNA-binding domain superfamily/Winged helix DNA-binding domain"/>
    <property type="match status" value="1"/>
</dbReference>
<reference evidence="4" key="2">
    <citation type="journal article" date="2021" name="PeerJ">
        <title>Extensive microbial diversity within the chicken gut microbiome revealed by metagenomics and culture.</title>
        <authorList>
            <person name="Gilroy R."/>
            <person name="Ravi A."/>
            <person name="Getino M."/>
            <person name="Pursley I."/>
            <person name="Horton D.L."/>
            <person name="Alikhan N.F."/>
            <person name="Baker D."/>
            <person name="Gharbi K."/>
            <person name="Hall N."/>
            <person name="Watson M."/>
            <person name="Adriaenssens E.M."/>
            <person name="Foster-Nyarko E."/>
            <person name="Jarju S."/>
            <person name="Secka A."/>
            <person name="Antonio M."/>
            <person name="Oren A."/>
            <person name="Chaudhuri R.R."/>
            <person name="La Ragione R."/>
            <person name="Hildebrand F."/>
            <person name="Pallen M.J."/>
        </authorList>
    </citation>
    <scope>NUCLEOTIDE SEQUENCE</scope>
    <source>
        <strain evidence="4">USAMLcec3-3695</strain>
    </source>
</reference>
<keyword evidence="2" id="KW-0804">Transcription</keyword>
<dbReference type="Proteomes" id="UP000824109">
    <property type="component" value="Unassembled WGS sequence"/>
</dbReference>
<dbReference type="InterPro" id="IPR001034">
    <property type="entry name" value="DeoR_HTH"/>
</dbReference>
<evidence type="ECO:0000313" key="5">
    <source>
        <dbReference type="Proteomes" id="UP000824109"/>
    </source>
</evidence>
<protein>
    <submittedName>
        <fullName evidence="4">DeoR family transcriptional regulator</fullName>
    </submittedName>
</protein>
<feature type="domain" description="HTH deoR-type" evidence="3">
    <location>
        <begin position="9"/>
        <end position="46"/>
    </location>
</feature>
<reference evidence="4" key="1">
    <citation type="submission" date="2020-10" db="EMBL/GenBank/DDBJ databases">
        <authorList>
            <person name="Gilroy R."/>
        </authorList>
    </citation>
    <scope>NUCLEOTIDE SEQUENCE</scope>
    <source>
        <strain evidence="4">USAMLcec3-3695</strain>
    </source>
</reference>
<dbReference type="SUPFAM" id="SSF54637">
    <property type="entry name" value="Thioesterase/thiol ester dehydrase-isomerase"/>
    <property type="match status" value="1"/>
</dbReference>
<dbReference type="InterPro" id="IPR036388">
    <property type="entry name" value="WH-like_DNA-bd_sf"/>
</dbReference>
<dbReference type="SUPFAM" id="SSF46785">
    <property type="entry name" value="Winged helix' DNA-binding domain"/>
    <property type="match status" value="1"/>
</dbReference>
<gene>
    <name evidence="4" type="ORF">IAA61_04310</name>
</gene>
<dbReference type="EMBL" id="DVNB01000046">
    <property type="protein sequence ID" value="HIU57022.1"/>
    <property type="molecule type" value="Genomic_DNA"/>
</dbReference>
<comment type="caution">
    <text evidence="4">The sequence shown here is derived from an EMBL/GenBank/DDBJ whole genome shotgun (WGS) entry which is preliminary data.</text>
</comment>
<evidence type="ECO:0000313" key="4">
    <source>
        <dbReference type="EMBL" id="HIU57022.1"/>
    </source>
</evidence>
<keyword evidence="1" id="KW-0805">Transcription regulation</keyword>
<dbReference type="Pfam" id="PF08220">
    <property type="entry name" value="HTH_DeoR"/>
    <property type="match status" value="1"/>
</dbReference>